<evidence type="ECO:0008006" key="3">
    <source>
        <dbReference type="Google" id="ProtNLM"/>
    </source>
</evidence>
<keyword evidence="2" id="KW-1185">Reference proteome</keyword>
<evidence type="ECO:0000313" key="2">
    <source>
        <dbReference type="Proteomes" id="UP000245639"/>
    </source>
</evidence>
<organism evidence="1 2">
    <name type="scientific">Actinomycetospora cinnamomea</name>
    <dbReference type="NCBI Taxonomy" id="663609"/>
    <lineage>
        <taxon>Bacteria</taxon>
        <taxon>Bacillati</taxon>
        <taxon>Actinomycetota</taxon>
        <taxon>Actinomycetes</taxon>
        <taxon>Pseudonocardiales</taxon>
        <taxon>Pseudonocardiaceae</taxon>
        <taxon>Actinomycetospora</taxon>
    </lineage>
</organism>
<sequence length="111" mass="11818">MWHVPHVATVGFLHVAAAHVQAARRLLAEHAPGIVDVHVVDRTLLEPTADIRVRLAARVGELICRDVDAVVCTWPSLLGDVVRVARERGVAAVGVEELAAAATRGVPALSR</sequence>
<protein>
    <recommendedName>
        <fullName evidence="3">Universal stress protein family protein</fullName>
    </recommendedName>
</protein>
<proteinExistence type="predicted"/>
<accession>A0A2U1FQ05</accession>
<comment type="caution">
    <text evidence="1">The sequence shown here is derived from an EMBL/GenBank/DDBJ whole genome shotgun (WGS) entry which is preliminary data.</text>
</comment>
<dbReference type="Proteomes" id="UP000245639">
    <property type="component" value="Unassembled WGS sequence"/>
</dbReference>
<reference evidence="1 2" key="1">
    <citation type="submission" date="2018-04" db="EMBL/GenBank/DDBJ databases">
        <title>Genomic Encyclopedia of Type Strains, Phase IV (KMG-IV): sequencing the most valuable type-strain genomes for metagenomic binning, comparative biology and taxonomic classification.</title>
        <authorList>
            <person name="Goeker M."/>
        </authorList>
    </citation>
    <scope>NUCLEOTIDE SEQUENCE [LARGE SCALE GENOMIC DNA]</scope>
    <source>
        <strain evidence="1 2">DSM 45771</strain>
    </source>
</reference>
<dbReference type="EMBL" id="QEKW01000001">
    <property type="protein sequence ID" value="PVZ14239.1"/>
    <property type="molecule type" value="Genomic_DNA"/>
</dbReference>
<dbReference type="AlphaFoldDB" id="A0A2U1FQ05"/>
<gene>
    <name evidence="1" type="ORF">C8D89_101103</name>
</gene>
<name>A0A2U1FQ05_9PSEU</name>
<evidence type="ECO:0000313" key="1">
    <source>
        <dbReference type="EMBL" id="PVZ14239.1"/>
    </source>
</evidence>